<dbReference type="Proteomes" id="UP000663852">
    <property type="component" value="Unassembled WGS sequence"/>
</dbReference>
<dbReference type="OrthoDB" id="10014797at2759"/>
<dbReference type="GO" id="GO:0016747">
    <property type="term" value="F:acyltransferase activity, transferring groups other than amino-acyl groups"/>
    <property type="evidence" value="ECO:0007669"/>
    <property type="project" value="InterPro"/>
</dbReference>
<dbReference type="InterPro" id="IPR016181">
    <property type="entry name" value="Acyl_CoA_acyltransferase"/>
</dbReference>
<dbReference type="EMBL" id="CAJNOJ010000045">
    <property type="protein sequence ID" value="CAF0947856.1"/>
    <property type="molecule type" value="Genomic_DNA"/>
</dbReference>
<protein>
    <recommendedName>
        <fullName evidence="2">N-acetyltransferase domain-containing protein</fullName>
    </recommendedName>
</protein>
<dbReference type="Pfam" id="PF13508">
    <property type="entry name" value="Acetyltransf_7"/>
    <property type="match status" value="1"/>
</dbReference>
<dbReference type="CDD" id="cd04301">
    <property type="entry name" value="NAT_SF"/>
    <property type="match status" value="1"/>
</dbReference>
<name>A0A814D0J5_ADIRI</name>
<sequence>MQTCYSDHLQGIWKKIIATSWNPSAFYIDLRTCLRRYNQLYPVERNTNIGKKGQIARHFHSILFDQMRDTTKLTEDIETTELSYYFCKNQSGFYNYIAQYAASSSIEDDSKPLRVHKVENIISCIYSPNKSWSFYNAVLDTNICQILQESHREHDADRIIRQILSFASQYRCPIRCSVKPTAVDTFRLLRRHGFLELPVGNDAYQYVDFYHLERELKQIDLSSDITIFELDDATQNDCFEKKSEWGRVLCESFNVPNLEIYQQFYSDVWSRVSVGPTTPIRMFTATIDNRIVGGCHVSFSNGVACLFNVVTLKAYRGKGIGKALSLQAMICAKEAGYRYMILQGSEMGLQVYRKLGFKAIPPCKIMIKLSTMAWYYKILEIILDKIGILRLQNLIKSIKKSWKFILFIFAIMISIIIARILM</sequence>
<evidence type="ECO:0000259" key="2">
    <source>
        <dbReference type="PROSITE" id="PS51186"/>
    </source>
</evidence>
<evidence type="ECO:0000313" key="3">
    <source>
        <dbReference type="EMBL" id="CAF0947856.1"/>
    </source>
</evidence>
<feature type="transmembrane region" description="Helical" evidence="1">
    <location>
        <begin position="404"/>
        <end position="421"/>
    </location>
</feature>
<keyword evidence="1" id="KW-1133">Transmembrane helix</keyword>
<dbReference type="AlphaFoldDB" id="A0A814D0J5"/>
<keyword evidence="1" id="KW-0472">Membrane</keyword>
<dbReference type="SUPFAM" id="SSF55729">
    <property type="entry name" value="Acyl-CoA N-acyltransferases (Nat)"/>
    <property type="match status" value="1"/>
</dbReference>
<proteinExistence type="predicted"/>
<organism evidence="3 4">
    <name type="scientific">Adineta ricciae</name>
    <name type="common">Rotifer</name>
    <dbReference type="NCBI Taxonomy" id="249248"/>
    <lineage>
        <taxon>Eukaryota</taxon>
        <taxon>Metazoa</taxon>
        <taxon>Spiralia</taxon>
        <taxon>Gnathifera</taxon>
        <taxon>Rotifera</taxon>
        <taxon>Eurotatoria</taxon>
        <taxon>Bdelloidea</taxon>
        <taxon>Adinetida</taxon>
        <taxon>Adinetidae</taxon>
        <taxon>Adineta</taxon>
    </lineage>
</organism>
<keyword evidence="1" id="KW-0812">Transmembrane</keyword>
<dbReference type="PROSITE" id="PS51186">
    <property type="entry name" value="GNAT"/>
    <property type="match status" value="1"/>
</dbReference>
<gene>
    <name evidence="3" type="ORF">EDS130_LOCUS12174</name>
</gene>
<dbReference type="Gene3D" id="3.40.630.30">
    <property type="match status" value="1"/>
</dbReference>
<evidence type="ECO:0000313" key="4">
    <source>
        <dbReference type="Proteomes" id="UP000663852"/>
    </source>
</evidence>
<feature type="domain" description="N-acetyltransferase" evidence="2">
    <location>
        <begin position="228"/>
        <end position="380"/>
    </location>
</feature>
<dbReference type="InterPro" id="IPR000182">
    <property type="entry name" value="GNAT_dom"/>
</dbReference>
<evidence type="ECO:0000256" key="1">
    <source>
        <dbReference type="SAM" id="Phobius"/>
    </source>
</evidence>
<comment type="caution">
    <text evidence="3">The sequence shown here is derived from an EMBL/GenBank/DDBJ whole genome shotgun (WGS) entry which is preliminary data.</text>
</comment>
<reference evidence="3" key="1">
    <citation type="submission" date="2021-02" db="EMBL/GenBank/DDBJ databases">
        <authorList>
            <person name="Nowell W R."/>
        </authorList>
    </citation>
    <scope>NUCLEOTIDE SEQUENCE</scope>
</reference>
<accession>A0A814D0J5</accession>